<feature type="transmembrane region" description="Helical" evidence="3">
    <location>
        <begin position="599"/>
        <end position="617"/>
    </location>
</feature>
<dbReference type="GO" id="GO:0016020">
    <property type="term" value="C:membrane"/>
    <property type="evidence" value="ECO:0007669"/>
    <property type="project" value="TreeGrafter"/>
</dbReference>
<keyword evidence="3" id="KW-0812">Transmembrane</keyword>
<dbReference type="SUPFAM" id="SSF81653">
    <property type="entry name" value="Calcium ATPase, transduction domain A"/>
    <property type="match status" value="1"/>
</dbReference>
<accession>A0A1Y1VIZ0</accession>
<feature type="transmembrane region" description="Helical" evidence="3">
    <location>
        <begin position="745"/>
        <end position="765"/>
    </location>
</feature>
<comment type="caution">
    <text evidence="5">The sequence shown here is derived from an EMBL/GenBank/DDBJ whole genome shotgun (WGS) entry which is preliminary data.</text>
</comment>
<keyword evidence="2" id="KW-1278">Translocase</keyword>
<evidence type="ECO:0000256" key="1">
    <source>
        <dbReference type="ARBA" id="ARBA00022723"/>
    </source>
</evidence>
<dbReference type="STRING" id="1754191.A0A1Y1VIZ0"/>
<dbReference type="InterPro" id="IPR023299">
    <property type="entry name" value="ATPase_P-typ_cyto_dom_N"/>
</dbReference>
<gene>
    <name evidence="5" type="ORF">BCR36DRAFT_409615</name>
</gene>
<evidence type="ECO:0000313" key="6">
    <source>
        <dbReference type="Proteomes" id="UP000193719"/>
    </source>
</evidence>
<dbReference type="GO" id="GO:0000166">
    <property type="term" value="F:nucleotide binding"/>
    <property type="evidence" value="ECO:0007669"/>
    <property type="project" value="InterPro"/>
</dbReference>
<keyword evidence="3" id="KW-1133">Transmembrane helix</keyword>
<reference evidence="5 6" key="2">
    <citation type="submission" date="2016-08" db="EMBL/GenBank/DDBJ databases">
        <title>Pervasive Adenine N6-methylation of Active Genes in Fungi.</title>
        <authorList>
            <consortium name="DOE Joint Genome Institute"/>
            <person name="Mondo S.J."/>
            <person name="Dannebaum R.O."/>
            <person name="Kuo R.C."/>
            <person name="Labutti K."/>
            <person name="Haridas S."/>
            <person name="Kuo A."/>
            <person name="Salamov A."/>
            <person name="Ahrendt S.R."/>
            <person name="Lipzen A."/>
            <person name="Sullivan W."/>
            <person name="Andreopoulos W.B."/>
            <person name="Clum A."/>
            <person name="Lindquist E."/>
            <person name="Daum C."/>
            <person name="Ramamoorthy G.K."/>
            <person name="Gryganskyi A."/>
            <person name="Culley D."/>
            <person name="Magnuson J.K."/>
            <person name="James T.Y."/>
            <person name="O'Malley M.A."/>
            <person name="Stajich J.E."/>
            <person name="Spatafora J.W."/>
            <person name="Visel A."/>
            <person name="Grigoriev I.V."/>
        </authorList>
    </citation>
    <scope>NUCLEOTIDE SEQUENCE [LARGE SCALE GENOMIC DNA]</scope>
    <source>
        <strain evidence="6">finn</strain>
    </source>
</reference>
<dbReference type="Pfam" id="PF00702">
    <property type="entry name" value="Hydrolase"/>
    <property type="match status" value="1"/>
</dbReference>
<keyword evidence="6" id="KW-1185">Reference proteome</keyword>
<dbReference type="InterPro" id="IPR036412">
    <property type="entry name" value="HAD-like_sf"/>
</dbReference>
<dbReference type="OrthoDB" id="432719at2759"/>
<evidence type="ECO:0000256" key="2">
    <source>
        <dbReference type="ARBA" id="ARBA00022967"/>
    </source>
</evidence>
<dbReference type="GO" id="GO:0043682">
    <property type="term" value="F:P-type divalent copper transporter activity"/>
    <property type="evidence" value="ECO:0007669"/>
    <property type="project" value="TreeGrafter"/>
</dbReference>
<feature type="transmembrane region" description="Helical" evidence="3">
    <location>
        <begin position="1429"/>
        <end position="1450"/>
    </location>
</feature>
<name>A0A1Y1VIZ0_9FUNG</name>
<dbReference type="GO" id="GO:0005507">
    <property type="term" value="F:copper ion binding"/>
    <property type="evidence" value="ECO:0007669"/>
    <property type="project" value="TreeGrafter"/>
</dbReference>
<dbReference type="PANTHER" id="PTHR43520:SF8">
    <property type="entry name" value="P-TYPE CU(+) TRANSPORTER"/>
    <property type="match status" value="1"/>
</dbReference>
<dbReference type="SUPFAM" id="SSF55008">
    <property type="entry name" value="HMA, heavy metal-associated domain"/>
    <property type="match status" value="1"/>
</dbReference>
<dbReference type="InterPro" id="IPR023214">
    <property type="entry name" value="HAD_sf"/>
</dbReference>
<keyword evidence="1" id="KW-0479">Metal-binding</keyword>
<protein>
    <recommendedName>
        <fullName evidence="4">P-type ATPase A domain-containing protein</fullName>
    </recommendedName>
</protein>
<proteinExistence type="predicted"/>
<feature type="transmembrane region" description="Helical" evidence="3">
    <location>
        <begin position="710"/>
        <end position="733"/>
    </location>
</feature>
<feature type="domain" description="P-type ATPase A" evidence="4">
    <location>
        <begin position="820"/>
        <end position="902"/>
    </location>
</feature>
<keyword evidence="3" id="KW-0472">Membrane</keyword>
<feature type="transmembrane region" description="Helical" evidence="3">
    <location>
        <begin position="965"/>
        <end position="990"/>
    </location>
</feature>
<dbReference type="InterPro" id="IPR036163">
    <property type="entry name" value="HMA_dom_sf"/>
</dbReference>
<evidence type="ECO:0000256" key="3">
    <source>
        <dbReference type="SAM" id="Phobius"/>
    </source>
</evidence>
<reference evidence="5 6" key="1">
    <citation type="submission" date="2016-08" db="EMBL/GenBank/DDBJ databases">
        <title>Genomes of anaerobic fungi encode conserved fungal cellulosomes for biomass hydrolysis.</title>
        <authorList>
            <consortium name="DOE Joint Genome Institute"/>
            <person name="Haitjema C.H."/>
            <person name="Gilmore S.P."/>
            <person name="Henske J.K."/>
            <person name="Solomon K.V."/>
            <person name="De Groot R."/>
            <person name="Kuo A."/>
            <person name="Mondo S.J."/>
            <person name="Salamov A.A."/>
            <person name="Labutti K."/>
            <person name="Zhao Z."/>
            <person name="Chiniquy J."/>
            <person name="Barry K."/>
            <person name="Brewer H.M."/>
            <person name="Purvine S.O."/>
            <person name="Wright A.T."/>
            <person name="Boxma B."/>
            <person name="Van Alen T."/>
            <person name="Hackstein J.H."/>
            <person name="Baker S.E."/>
            <person name="Grigoriev I.V."/>
            <person name="O'Malley M.A."/>
        </authorList>
    </citation>
    <scope>NUCLEOTIDE SEQUENCE [LARGE SCALE GENOMIC DNA]</scope>
    <source>
        <strain evidence="6">finn</strain>
    </source>
</reference>
<dbReference type="InterPro" id="IPR008250">
    <property type="entry name" value="ATPase_P-typ_transduc_dom_A_sf"/>
</dbReference>
<organism evidence="5 6">
    <name type="scientific">Piromyces finnis</name>
    <dbReference type="NCBI Taxonomy" id="1754191"/>
    <lineage>
        <taxon>Eukaryota</taxon>
        <taxon>Fungi</taxon>
        <taxon>Fungi incertae sedis</taxon>
        <taxon>Chytridiomycota</taxon>
        <taxon>Chytridiomycota incertae sedis</taxon>
        <taxon>Neocallimastigomycetes</taxon>
        <taxon>Neocallimastigales</taxon>
        <taxon>Neocallimastigaceae</taxon>
        <taxon>Piromyces</taxon>
    </lineage>
</organism>
<dbReference type="GO" id="GO:0055070">
    <property type="term" value="P:copper ion homeostasis"/>
    <property type="evidence" value="ECO:0007669"/>
    <property type="project" value="TreeGrafter"/>
</dbReference>
<dbReference type="InterPro" id="IPR059000">
    <property type="entry name" value="ATPase_P-type_domA"/>
</dbReference>
<dbReference type="EMBL" id="MCFH01000006">
    <property type="protein sequence ID" value="ORX57308.1"/>
    <property type="molecule type" value="Genomic_DNA"/>
</dbReference>
<sequence>MEYHICHNDVPKFNFIFNTKIKNYKKNKNELNNFKSQNNSGIRPVWKIKYVTFNFDNNELKCFPHEKLEYLKKQLYSIPGIGNEDDFTEYQYHYNNNNINNKIEQGNLILFENEKIFKKEIENSFDDISDINNYPLLNPLYYISPSIESSVHVSLLTNQIKVKYNPDFTNYILIKNVILKNGLKIKETIHSPFIKVIQANKTNTKISTTTYENQEIDCSNKNDNAIKDYIYSSRNKENNEMIQTSSKYNNTYNKSAYIELSYDKNAKVNDKSITFGMYHPECQSCIQWLKCYFCRYLFDQLDIHSLQFVKQPSYGLINDIFADNYSSKEIYNFSMIFQYHESVESFIFDDIKTILNKINISINKIQTEFLPLSYKEKINKEQINDIDNNDYNLKILLHSITFLLPKLNRASEATYIESRLLKIPGIKYPLKFDFQNRYLTIIYNSYQITIKDIINEMKSYNFDVYTMSDSFRCLTKEEEKSVLNNPFNIYTSKQDTSFIEKCKNSNTLISIEQDEGEKTEICYNSDSDDTNCFLTTNYANSLNSSSSITEYIGNSNDNLEISNSSNRNINYIELRNKIEKRSSDIMDKRFIVYSKIERFFRMCSIFTIISFITPYFFEWVNHATNNVYLRLNIHIECILVFLLSLPVQFYFGSEIHTKTYQIIKSNKCECHYSNENVNNFTKLQYSDDQKNNLDDSIHLNKKKRNYLSRVVILSLISWIIWIYSTLCIFIRLLQLYTNKNTYENVHVYHEYFGTSSLFITCYFVCKLLELSTRQNTIDNISQFMHLKMKKAVLITPLDPTLSNCNTIDEKSLKKEWIETIVDVNELKEGDIIKILPGNRVPYNGSIVYGKTKLDESMISGNTKPVIKSVMDRVVSGAMNIESSIYVKILDATNDCAFYSMINFIEDVQLSKSSFHIFTDCIYKYLIPAIFVISIFTLLVWTFGSFDSDNAYFKDESVKNHYRVEFGLVFSLSVIIIAFPFTIEFTFPIVISIASKIAMKYGILIKDDALTFKKLSQLDIVVFDKDQVITNGNPSIVEVVIDKNFSQYGKDEAFYGILKSLESYSSNVYAKCIRNYIKKVEMSIPDKTLVSWNVLYYHETEGYNIMAKIRSCYSNDIIDVYVGCEKWMIKQKCLSSIDQSRLAVWTEYGYSVLYVAINKTIVGMLSIHDNVRDGTKSLIQCLKEQYHIEPWLLSNDNEKSTVSIAKQIGIDENHCFYNTFPSEKREKITWLQTNYDFHSKSNKNMNSSFKFTNSSFDRELNEYKVYQQESRHYDPFNPYNSSNVFSNYNVIAPIPSTSRKSLETNNFQGVSINKNNNERRVKVEPPEERDNEQLISRTNENKRNMVAYIGTNINDSDVFSAADIGLCLGILNDISLDSSVITTIYHDAQCINKLLHLTKYIINYSYTTIAYILLIHAILLPVATGLLYPYIWLSPIWIIINLILNIAIHYYRANNLKKTNF</sequence>
<dbReference type="Gene3D" id="2.70.150.10">
    <property type="entry name" value="Calcium-transporting ATPase, cytoplasmic transduction domain A"/>
    <property type="match status" value="1"/>
</dbReference>
<evidence type="ECO:0000259" key="4">
    <source>
        <dbReference type="Pfam" id="PF00122"/>
    </source>
</evidence>
<feature type="transmembrane region" description="Helical" evidence="3">
    <location>
        <begin position="924"/>
        <end position="945"/>
    </location>
</feature>
<dbReference type="Proteomes" id="UP000193719">
    <property type="component" value="Unassembled WGS sequence"/>
</dbReference>
<dbReference type="Gene3D" id="3.40.50.1000">
    <property type="entry name" value="HAD superfamily/HAD-like"/>
    <property type="match status" value="1"/>
</dbReference>
<dbReference type="Pfam" id="PF00122">
    <property type="entry name" value="E1-E2_ATPase"/>
    <property type="match status" value="1"/>
</dbReference>
<evidence type="ECO:0000313" key="5">
    <source>
        <dbReference type="EMBL" id="ORX57308.1"/>
    </source>
</evidence>
<feature type="transmembrane region" description="Helical" evidence="3">
    <location>
        <begin position="1400"/>
        <end position="1423"/>
    </location>
</feature>
<dbReference type="PANTHER" id="PTHR43520">
    <property type="entry name" value="ATP7, ISOFORM B"/>
    <property type="match status" value="1"/>
</dbReference>
<dbReference type="SUPFAM" id="SSF56784">
    <property type="entry name" value="HAD-like"/>
    <property type="match status" value="1"/>
</dbReference>
<dbReference type="Gene3D" id="3.40.1110.10">
    <property type="entry name" value="Calcium-transporting ATPase, cytoplasmic domain N"/>
    <property type="match status" value="1"/>
</dbReference>